<sequence length="344" mass="38414">MRTRLFLPMVLIAGSVLIMTRTLLFHVHRSGDPNDNMMLELRGSIALRQSSKLGGLAEPGEQKAKTVEEQSRAEPRVLPKHEIYQLLESISYKRKHQNCSVVGNDSSMRHSKLGKLVDSAETVYRMNFAPVKEYVKDIGSRTHTQCLNPQKFRYNKAKNKDWKTDTGSRPRIVVVGDTKGDDAQGNDGPCIERSPGGSCIKRLESSKGRVRGMDYAVQTLTEELLATVQSGVGEVDGVPTTGLYCLVLALMECSHVDVYGMGVGTINHNDLSDLEYFKDPAFQGWDERHNAEAERALLRILASHVWTTGLVQYFGELRWHNPLKVQVRNENLLSRGPCTSGINC</sequence>
<dbReference type="Pfam" id="PF00777">
    <property type="entry name" value="Glyco_transf_29"/>
    <property type="match status" value="1"/>
</dbReference>
<keyword evidence="7" id="KW-1133">Transmembrane helix</keyword>
<evidence type="ECO:0008006" key="13">
    <source>
        <dbReference type="Google" id="ProtNLM"/>
    </source>
</evidence>
<evidence type="ECO:0000313" key="11">
    <source>
        <dbReference type="EMBL" id="QDZ19541.1"/>
    </source>
</evidence>
<comment type="similarity">
    <text evidence="2">Belongs to the glycosyltransferase 29 family.</text>
</comment>
<dbReference type="GO" id="GO:0006491">
    <property type="term" value="P:N-glycan processing"/>
    <property type="evidence" value="ECO:0007669"/>
    <property type="project" value="TreeGrafter"/>
</dbReference>
<dbReference type="GO" id="GO:0009311">
    <property type="term" value="P:oligosaccharide metabolic process"/>
    <property type="evidence" value="ECO:0007669"/>
    <property type="project" value="TreeGrafter"/>
</dbReference>
<dbReference type="InterPro" id="IPR001675">
    <property type="entry name" value="Glyco_trans_29"/>
</dbReference>
<evidence type="ECO:0000256" key="7">
    <source>
        <dbReference type="ARBA" id="ARBA00022989"/>
    </source>
</evidence>
<dbReference type="AlphaFoldDB" id="A0A5B8MGT2"/>
<gene>
    <name evidence="11" type="ORF">A3770_03p20590</name>
</gene>
<evidence type="ECO:0000256" key="8">
    <source>
        <dbReference type="ARBA" id="ARBA00023034"/>
    </source>
</evidence>
<keyword evidence="12" id="KW-1185">Reference proteome</keyword>
<dbReference type="EMBL" id="CP031036">
    <property type="protein sequence ID" value="QDZ19541.1"/>
    <property type="molecule type" value="Genomic_DNA"/>
</dbReference>
<dbReference type="OrthoDB" id="10264956at2759"/>
<evidence type="ECO:0000256" key="5">
    <source>
        <dbReference type="ARBA" id="ARBA00022692"/>
    </source>
</evidence>
<protein>
    <recommendedName>
        <fullName evidence="13">Sialyltransferase</fullName>
    </recommendedName>
</protein>
<reference evidence="11 12" key="1">
    <citation type="submission" date="2018-07" db="EMBL/GenBank/DDBJ databases">
        <title>The complete nuclear genome of the prasinophyte Chloropicon primus (CCMP1205).</title>
        <authorList>
            <person name="Pombert J.-F."/>
            <person name="Otis C."/>
            <person name="Turmel M."/>
            <person name="Lemieux C."/>
        </authorList>
    </citation>
    <scope>NUCLEOTIDE SEQUENCE [LARGE SCALE GENOMIC DNA]</scope>
    <source>
        <strain evidence="11 12">CCMP1205</strain>
    </source>
</reference>
<keyword evidence="4" id="KW-0808">Transferase</keyword>
<keyword evidence="10" id="KW-0325">Glycoprotein</keyword>
<dbReference type="InterPro" id="IPR038578">
    <property type="entry name" value="GT29-like_sf"/>
</dbReference>
<keyword evidence="6" id="KW-0735">Signal-anchor</keyword>
<accession>A0A5B8MGT2</accession>
<evidence type="ECO:0000256" key="3">
    <source>
        <dbReference type="ARBA" id="ARBA00022676"/>
    </source>
</evidence>
<name>A0A5B8MGT2_9CHLO</name>
<keyword evidence="3" id="KW-0328">Glycosyltransferase</keyword>
<dbReference type="GO" id="GO:0003828">
    <property type="term" value="F:alpha-N-acetylneuraminate alpha-2,8-sialyltransferase activity"/>
    <property type="evidence" value="ECO:0007669"/>
    <property type="project" value="TreeGrafter"/>
</dbReference>
<dbReference type="InterPro" id="IPR050943">
    <property type="entry name" value="Glycosyltr_29_Sialyltrsf"/>
</dbReference>
<organism evidence="11 12">
    <name type="scientific">Chloropicon primus</name>
    <dbReference type="NCBI Taxonomy" id="1764295"/>
    <lineage>
        <taxon>Eukaryota</taxon>
        <taxon>Viridiplantae</taxon>
        <taxon>Chlorophyta</taxon>
        <taxon>Chloropicophyceae</taxon>
        <taxon>Chloropicales</taxon>
        <taxon>Chloropicaceae</taxon>
        <taxon>Chloropicon</taxon>
    </lineage>
</organism>
<dbReference type="PANTHER" id="PTHR11987">
    <property type="entry name" value="ALPHA-2,8-SIALYLTRANSFERASE"/>
    <property type="match status" value="1"/>
</dbReference>
<evidence type="ECO:0000256" key="4">
    <source>
        <dbReference type="ARBA" id="ARBA00022679"/>
    </source>
</evidence>
<keyword evidence="9" id="KW-0472">Membrane</keyword>
<dbReference type="Gene3D" id="3.90.1480.20">
    <property type="entry name" value="Glycosyl transferase family 29"/>
    <property type="match status" value="1"/>
</dbReference>
<evidence type="ECO:0000256" key="1">
    <source>
        <dbReference type="ARBA" id="ARBA00004323"/>
    </source>
</evidence>
<evidence type="ECO:0000256" key="9">
    <source>
        <dbReference type="ARBA" id="ARBA00023136"/>
    </source>
</evidence>
<dbReference type="Proteomes" id="UP000316726">
    <property type="component" value="Chromosome 3"/>
</dbReference>
<proteinExistence type="inferred from homology"/>
<dbReference type="GO" id="GO:0000139">
    <property type="term" value="C:Golgi membrane"/>
    <property type="evidence" value="ECO:0007669"/>
    <property type="project" value="UniProtKB-SubCell"/>
</dbReference>
<evidence type="ECO:0000256" key="6">
    <source>
        <dbReference type="ARBA" id="ARBA00022968"/>
    </source>
</evidence>
<comment type="subcellular location">
    <subcellularLocation>
        <location evidence="1">Golgi apparatus membrane</location>
        <topology evidence="1">Single-pass type II membrane protein</topology>
    </subcellularLocation>
</comment>
<dbReference type="PANTHER" id="PTHR11987:SF53">
    <property type="entry name" value="ALPHA-2,8-SIALYLTRANSFERASE 8F-LIKE"/>
    <property type="match status" value="1"/>
</dbReference>
<evidence type="ECO:0000313" key="12">
    <source>
        <dbReference type="Proteomes" id="UP000316726"/>
    </source>
</evidence>
<evidence type="ECO:0000256" key="2">
    <source>
        <dbReference type="ARBA" id="ARBA00006003"/>
    </source>
</evidence>
<evidence type="ECO:0000256" key="10">
    <source>
        <dbReference type="ARBA" id="ARBA00023180"/>
    </source>
</evidence>
<keyword evidence="5" id="KW-0812">Transmembrane</keyword>
<keyword evidence="8" id="KW-0333">Golgi apparatus</keyword>